<comment type="similarity">
    <text evidence="2">Belongs to the ComB family.</text>
</comment>
<comment type="catalytic activity">
    <reaction evidence="7">
        <text>(2R)-O-phospho-3-sulfolactate + H2O = (2R)-3-sulfolactate + phosphate</text>
        <dbReference type="Rhea" id="RHEA:23416"/>
        <dbReference type="ChEBI" id="CHEBI:15377"/>
        <dbReference type="ChEBI" id="CHEBI:15597"/>
        <dbReference type="ChEBI" id="CHEBI:43474"/>
        <dbReference type="ChEBI" id="CHEBI:58738"/>
        <dbReference type="EC" id="3.1.3.71"/>
    </reaction>
</comment>
<dbReference type="GO" id="GO:0050532">
    <property type="term" value="F:2-phosphosulfolactate phosphatase activity"/>
    <property type="evidence" value="ECO:0007669"/>
    <property type="project" value="UniProtKB-EC"/>
</dbReference>
<dbReference type="RefSeq" id="WP_152789821.1">
    <property type="nucleotide sequence ID" value="NZ_BAABEQ010000020.1"/>
</dbReference>
<dbReference type="InterPro" id="IPR005238">
    <property type="entry name" value="ComB-like"/>
</dbReference>
<comment type="caution">
    <text evidence="8">The sequence shown here is derived from an EMBL/GenBank/DDBJ whole genome shotgun (WGS) entry which is preliminary data.</text>
</comment>
<keyword evidence="5" id="KW-0378">Hydrolase</keyword>
<dbReference type="EC" id="3.1.3.71" evidence="3"/>
<dbReference type="GO" id="GO:0050545">
    <property type="term" value="F:sulfopyruvate decarboxylase activity"/>
    <property type="evidence" value="ECO:0007669"/>
    <property type="project" value="TreeGrafter"/>
</dbReference>
<dbReference type="AlphaFoldDB" id="A0A5N8WC37"/>
<dbReference type="PANTHER" id="PTHR37311">
    <property type="entry name" value="2-PHOSPHOSULFOLACTATE PHOSPHATASE-RELATED"/>
    <property type="match status" value="1"/>
</dbReference>
<keyword evidence="6" id="KW-0460">Magnesium</keyword>
<protein>
    <recommendedName>
        <fullName evidence="4">Probable 2-phosphosulfolactate phosphatase</fullName>
        <ecNumber evidence="3">3.1.3.71</ecNumber>
    </recommendedName>
</protein>
<dbReference type="EMBL" id="VJZE01000372">
    <property type="protein sequence ID" value="MPY44869.1"/>
    <property type="molecule type" value="Genomic_DNA"/>
</dbReference>
<evidence type="ECO:0000313" key="9">
    <source>
        <dbReference type="Proteomes" id="UP000326979"/>
    </source>
</evidence>
<comment type="cofactor">
    <cofactor evidence="1">
        <name>Mg(2+)</name>
        <dbReference type="ChEBI" id="CHEBI:18420"/>
    </cofactor>
</comment>
<evidence type="ECO:0000256" key="3">
    <source>
        <dbReference type="ARBA" id="ARBA00012953"/>
    </source>
</evidence>
<reference evidence="8 9" key="1">
    <citation type="submission" date="2019-07" db="EMBL/GenBank/DDBJ databases">
        <title>New species of Amycolatopsis and Streptomyces.</title>
        <authorList>
            <person name="Duangmal K."/>
            <person name="Teo W.F.A."/>
            <person name="Lipun K."/>
        </authorList>
    </citation>
    <scope>NUCLEOTIDE SEQUENCE [LARGE SCALE GENOMIC DNA]</scope>
    <source>
        <strain evidence="8 9">TISTR 2346</strain>
    </source>
</reference>
<evidence type="ECO:0000256" key="1">
    <source>
        <dbReference type="ARBA" id="ARBA00001946"/>
    </source>
</evidence>
<evidence type="ECO:0000256" key="7">
    <source>
        <dbReference type="ARBA" id="ARBA00033711"/>
    </source>
</evidence>
<dbReference type="OrthoDB" id="8588453at2"/>
<evidence type="ECO:0000256" key="2">
    <source>
        <dbReference type="ARBA" id="ARBA00009997"/>
    </source>
</evidence>
<dbReference type="Gene3D" id="3.90.1560.10">
    <property type="entry name" value="ComB-like"/>
    <property type="match status" value="1"/>
</dbReference>
<evidence type="ECO:0000256" key="5">
    <source>
        <dbReference type="ARBA" id="ARBA00022801"/>
    </source>
</evidence>
<evidence type="ECO:0000313" key="8">
    <source>
        <dbReference type="EMBL" id="MPY44869.1"/>
    </source>
</evidence>
<organism evidence="8 9">
    <name type="scientific">Streptomyces phyllanthi</name>
    <dbReference type="NCBI Taxonomy" id="1803180"/>
    <lineage>
        <taxon>Bacteria</taxon>
        <taxon>Bacillati</taxon>
        <taxon>Actinomycetota</taxon>
        <taxon>Actinomycetes</taxon>
        <taxon>Kitasatosporales</taxon>
        <taxon>Streptomycetaceae</taxon>
        <taxon>Streptomyces</taxon>
    </lineage>
</organism>
<evidence type="ECO:0000256" key="4">
    <source>
        <dbReference type="ARBA" id="ARBA00021948"/>
    </source>
</evidence>
<dbReference type="PANTHER" id="PTHR37311:SF1">
    <property type="entry name" value="2-PHOSPHOSULFOLACTATE PHOSPHATASE-RELATED"/>
    <property type="match status" value="1"/>
</dbReference>
<dbReference type="SUPFAM" id="SSF142823">
    <property type="entry name" value="ComB-like"/>
    <property type="match status" value="1"/>
</dbReference>
<sequence>MGDHFLQSGHGVRFEWGPAGAEQLAREVTCLVVVDVLSFTTSVSVAVESGARVFPYPWRDETAHAFAEQMDAELAVGRRAVSRDAPWSLSPAALRRAPFAPRLVLPSPNGSTISAAANGAAVVAGCLRNATAVAAWLAGHGYGTTAERAVGVVAAGERWPDGGLRPAVEDLLGAGAVIASLRRLTGGEASLSAEARIAAAAFRASADVGQDLRDSVSGRELIGGGFPEDVSIAAELDACPLVPVLTGGAFSAAR</sequence>
<proteinExistence type="inferred from homology"/>
<gene>
    <name evidence="8" type="ORF">FNH04_34685</name>
</gene>
<name>A0A5N8WC37_9ACTN</name>
<dbReference type="Proteomes" id="UP000326979">
    <property type="component" value="Unassembled WGS sequence"/>
</dbReference>
<accession>A0A5N8WC37</accession>
<dbReference type="Pfam" id="PF04029">
    <property type="entry name" value="2-ph_phosp"/>
    <property type="match status" value="1"/>
</dbReference>
<keyword evidence="9" id="KW-1185">Reference proteome</keyword>
<evidence type="ECO:0000256" key="6">
    <source>
        <dbReference type="ARBA" id="ARBA00022842"/>
    </source>
</evidence>
<dbReference type="GO" id="GO:0000287">
    <property type="term" value="F:magnesium ion binding"/>
    <property type="evidence" value="ECO:0007669"/>
    <property type="project" value="InterPro"/>
</dbReference>
<dbReference type="InterPro" id="IPR036702">
    <property type="entry name" value="ComB-like_sf"/>
</dbReference>